<dbReference type="GO" id="GO:0008017">
    <property type="term" value="F:microtubule binding"/>
    <property type="evidence" value="ECO:0007669"/>
    <property type="project" value="InterPro"/>
</dbReference>
<dbReference type="PRINTS" id="PR00380">
    <property type="entry name" value="KINESINHEAVY"/>
</dbReference>
<evidence type="ECO:0000256" key="9">
    <source>
        <dbReference type="ARBA" id="ARBA00023054"/>
    </source>
</evidence>
<dbReference type="Pfam" id="PF00169">
    <property type="entry name" value="PH"/>
    <property type="match status" value="1"/>
</dbReference>
<feature type="compositionally biased region" description="Basic and acidic residues" evidence="20">
    <location>
        <begin position="1691"/>
        <end position="1708"/>
    </location>
</feature>
<dbReference type="GO" id="GO:0008574">
    <property type="term" value="F:plus-end-directed microtubule motor activity"/>
    <property type="evidence" value="ECO:0007669"/>
    <property type="project" value="UniProtKB-EC"/>
</dbReference>
<evidence type="ECO:0000256" key="10">
    <source>
        <dbReference type="ARBA" id="ARBA00023136"/>
    </source>
</evidence>
<feature type="coiled-coil region" evidence="19">
    <location>
        <begin position="464"/>
        <end position="491"/>
    </location>
</feature>
<gene>
    <name evidence="25" type="primary">KIF1A</name>
</gene>
<evidence type="ECO:0000313" key="24">
    <source>
        <dbReference type="Proteomes" id="UP000504639"/>
    </source>
</evidence>
<keyword evidence="14" id="KW-0968">Cytoplasmic vesicle</keyword>
<dbReference type="InterPro" id="IPR027417">
    <property type="entry name" value="P-loop_NTPase"/>
</dbReference>
<dbReference type="Gene3D" id="2.60.200.20">
    <property type="match status" value="1"/>
</dbReference>
<keyword evidence="11 18" id="KW-0505">Motor protein</keyword>
<dbReference type="GO" id="GO:0005524">
    <property type="term" value="F:ATP binding"/>
    <property type="evidence" value="ECO:0007669"/>
    <property type="project" value="UniProtKB-UniRule"/>
</dbReference>
<feature type="domain" description="PH" evidence="21">
    <location>
        <begin position="1723"/>
        <end position="1822"/>
    </location>
</feature>
<dbReference type="InterPro" id="IPR011993">
    <property type="entry name" value="PH-like_dom_sf"/>
</dbReference>
<dbReference type="SUPFAM" id="SSF52540">
    <property type="entry name" value="P-loop containing nucleoside triphosphate hydrolases"/>
    <property type="match status" value="1"/>
</dbReference>
<evidence type="ECO:0000256" key="20">
    <source>
        <dbReference type="SAM" id="MobiDB-lite"/>
    </source>
</evidence>
<evidence type="ECO:0000256" key="12">
    <source>
        <dbReference type="ARBA" id="ARBA00023212"/>
    </source>
</evidence>
<dbReference type="SMART" id="SM00240">
    <property type="entry name" value="FHA"/>
    <property type="match status" value="1"/>
</dbReference>
<protein>
    <recommendedName>
        <fullName evidence="17">plus-end-directed kinesin ATPase</fullName>
        <ecNumber evidence="17">5.6.1.3</ecNumber>
    </recommendedName>
</protein>
<evidence type="ECO:0000259" key="23">
    <source>
        <dbReference type="PROSITE" id="PS50067"/>
    </source>
</evidence>
<dbReference type="FunFam" id="3.40.850.10:FF:000004">
    <property type="entry name" value="Kinesin-like protein isoform 2"/>
    <property type="match status" value="1"/>
</dbReference>
<dbReference type="GO" id="GO:0010970">
    <property type="term" value="P:transport along microtubule"/>
    <property type="evidence" value="ECO:0007669"/>
    <property type="project" value="UniProtKB-ARBA"/>
</dbReference>
<dbReference type="InterPro" id="IPR049780">
    <property type="entry name" value="PH_KIFIA_KIFIB"/>
</dbReference>
<keyword evidence="6 18" id="KW-0547">Nucleotide-binding</keyword>
<evidence type="ECO:0000256" key="11">
    <source>
        <dbReference type="ARBA" id="ARBA00023175"/>
    </source>
</evidence>
<dbReference type="CTD" id="547"/>
<proteinExistence type="inferred from homology"/>
<evidence type="ECO:0000256" key="17">
    <source>
        <dbReference type="ARBA" id="ARBA00066390"/>
    </source>
</evidence>
<feature type="region of interest" description="Disordered" evidence="20">
    <location>
        <begin position="1682"/>
        <end position="1709"/>
    </location>
</feature>
<dbReference type="SUPFAM" id="SSF50729">
    <property type="entry name" value="PH domain-like"/>
    <property type="match status" value="1"/>
</dbReference>
<dbReference type="Pfam" id="PF00225">
    <property type="entry name" value="Kinesin"/>
    <property type="match status" value="1"/>
</dbReference>
<evidence type="ECO:0000256" key="5">
    <source>
        <dbReference type="ARBA" id="ARBA00022701"/>
    </source>
</evidence>
<evidence type="ECO:0000256" key="16">
    <source>
        <dbReference type="ARBA" id="ARBA00050273"/>
    </source>
</evidence>
<organism evidence="24 25">
    <name type="scientific">Aythya fuligula</name>
    <name type="common">Tufted duck</name>
    <name type="synonym">Anas fuligula</name>
    <dbReference type="NCBI Taxonomy" id="219594"/>
    <lineage>
        <taxon>Eukaryota</taxon>
        <taxon>Metazoa</taxon>
        <taxon>Chordata</taxon>
        <taxon>Craniata</taxon>
        <taxon>Vertebrata</taxon>
        <taxon>Euteleostomi</taxon>
        <taxon>Archelosauria</taxon>
        <taxon>Archosauria</taxon>
        <taxon>Dinosauria</taxon>
        <taxon>Saurischia</taxon>
        <taxon>Theropoda</taxon>
        <taxon>Coelurosauria</taxon>
        <taxon>Aves</taxon>
        <taxon>Neognathae</taxon>
        <taxon>Galloanserae</taxon>
        <taxon>Anseriformes</taxon>
        <taxon>Anatidae</taxon>
        <taxon>Aythyinae</taxon>
        <taxon>Aythya</taxon>
    </lineage>
</organism>
<dbReference type="InterPro" id="IPR022164">
    <property type="entry name" value="Kinesin-like"/>
</dbReference>
<evidence type="ECO:0000256" key="15">
    <source>
        <dbReference type="ARBA" id="ARBA00034103"/>
    </source>
</evidence>
<comment type="subcellular location">
    <subcellularLocation>
        <location evidence="1">Cytoplasm</location>
        <location evidence="1">Cytoskeleton</location>
    </subcellularLocation>
    <subcellularLocation>
        <location evidence="2">Cytoplasmic vesicle</location>
        <location evidence="2">Secretory vesicle membrane</location>
    </subcellularLocation>
    <subcellularLocation>
        <location evidence="15">Synapse</location>
    </subcellularLocation>
</comment>
<dbReference type="PANTHER" id="PTHR47117:SF2">
    <property type="entry name" value="KINESIN-LIKE PROTEIN KIF1A ISOFORM X1"/>
    <property type="match status" value="1"/>
</dbReference>
<dbReference type="InterPro" id="IPR001752">
    <property type="entry name" value="Kinesin_motor_dom"/>
</dbReference>
<evidence type="ECO:0000256" key="1">
    <source>
        <dbReference type="ARBA" id="ARBA00004245"/>
    </source>
</evidence>
<keyword evidence="8" id="KW-0770">Synapse</keyword>
<dbReference type="Pfam" id="PF12473">
    <property type="entry name" value="DUF3694"/>
    <property type="match status" value="1"/>
</dbReference>
<dbReference type="PROSITE" id="PS00411">
    <property type="entry name" value="KINESIN_MOTOR_1"/>
    <property type="match status" value="1"/>
</dbReference>
<dbReference type="FunFam" id="2.60.200.20:FF:000001">
    <property type="entry name" value="Kinesin family member 1B"/>
    <property type="match status" value="1"/>
</dbReference>
<keyword evidence="3" id="KW-0963">Cytoplasm</keyword>
<evidence type="ECO:0000256" key="18">
    <source>
        <dbReference type="PROSITE-ProRule" id="PRU00283"/>
    </source>
</evidence>
<evidence type="ECO:0000256" key="19">
    <source>
        <dbReference type="SAM" id="Coils"/>
    </source>
</evidence>
<dbReference type="CDD" id="cd01233">
    <property type="entry name" value="PH_KIFIA_KIFIB"/>
    <property type="match status" value="1"/>
</dbReference>
<dbReference type="InterPro" id="IPR008984">
    <property type="entry name" value="SMAD_FHA_dom_sf"/>
</dbReference>
<dbReference type="SMART" id="SM00129">
    <property type="entry name" value="KISc"/>
    <property type="match status" value="1"/>
</dbReference>
<dbReference type="InterPro" id="IPR032405">
    <property type="entry name" value="Kinesin_assoc"/>
</dbReference>
<evidence type="ECO:0000259" key="21">
    <source>
        <dbReference type="PROSITE" id="PS50003"/>
    </source>
</evidence>
<dbReference type="PROSITE" id="PS50006">
    <property type="entry name" value="FHA_DOMAIN"/>
    <property type="match status" value="1"/>
</dbReference>
<keyword evidence="4" id="KW-0597">Phosphoprotein</keyword>
<dbReference type="InterPro" id="IPR001849">
    <property type="entry name" value="PH_domain"/>
</dbReference>
<sequence length="1839" mass="207917">MAGASVKVAVRVRPFNSREMSRESKCIIQMSGSTTTILNPKQPKETPKSFSFDYSYWSHTTPADINYASQKQVYRDIGEEMLQHAFEGYNVCIFAYGQTGAGKSYTMMGKQEKDQQGIIPQLCEDLFSRINDTTNDNMSYSVEVSYMEIYCERVRDLLNPKNKGNLRVREHPLMGPYVEDLSKLAVTSYNDIQDLMDSGNKARTVAATNMNETSSRSHAVFNIIFTQKRHDAETDITTEKVSKISLVDLAGSERADSTGAKGTRLKEGANINKSLTTLGKVISALAEMDSGPNKNKKKKKTDFIPYRDSVLTWLLRENLGGNSRTAMVAALSPADINYDETLSTLRYADRAKQIRCNAVINEDPNNKLIRELKDEVARLRDLLYAQGLGDIIDTHPAAEGSKYVSDFENNNGTSGAELSQRHDNLSTVTNAIAGISPSSSLSALSSRAASVASLHERIMFAPGSEEAIERLKETEKIIAELNETWEEKLRRTEAIRMEREALLAEMGVAMREDGGTLGVFSPKKTPHLVNLNEDPLMSECLLYYIKDGITRVGREDAEKRQDIVLSGHFIKEEHCLFRSDTRTGGEVIVTLEPCEGADTYVNGKKVTEPSVLRSGNRIIMGKSHVFRFNHPEQARQERERTPCAETPAEPVDWAFAQRELLEKQGIDMKQEMEQRLQELEDQYRREREEANYLLEQQRLDYESKLEALQKQMDSRYYPEANEEEEEPEDEVQWTEREFELALWAFRKWKWYQFTSLRDLLWGNAIFLKEANAISVELKKKVQFQFVLLTDTLYSPLPPDLLPPDAAKDREKRPFPRTIVAVEVQDQKNGATHYWTLEKLRQRLDLMREMYDRAAEVPSSVIEDCDNVVTGGDPFYDRFPWFRLVGSSDISGCNSSPLFNTCMSERMADLTPSPTFSNPDSDITEPADEQHEGQEEEEEEAEDLEEDIFPECPLCDGRDPFYDRSPLFSLVGRAFVYLSNLLYPVPLVHRVAIVSEKGEVKGFLRVAVQAISADEEAPDYGSGVRQSGTAKISFDDQHFEKFQSESCPAVGMSRSGTSQEELRIVEGQGQISDLGPSADEVNNNTCAVTPEDLLLDSPEKSTMDGPLEAALDHLKLGSIFTFRVTVLQASSISAEYADIFCQFNFIHRHDEAFSTEPLKNTGRGPPLGFYHVQNIAVEVTKSFIEYIKSQPIVFEVFGHYQQHPFPPLCKDVLSPLRPSRRHFPRVMPLSKPVPATKLSTMTRPSAGPCQCKYDLMVFFEICELEANGDYIPAVVDHRGGMPCHGTFLLHQGIQRRITVTLVHETGSLIRWKEVRELVVGRIRNTPEADESLIDPNILSLNILSSGYIHPSQDDRQFLDSDMPRTFYQFETAWDSSMHNSLLLNRVTPYREKIYITLSAYIEMENCTQPAVITKDFCMVFYSRDAKLPASRSIRNLFGSGSLRASESNRVTGVYELSLCRVADAGSPGMQRRRRRVLDTSVAYVRGEENLAGWRPRSDSLILDHQWELEKLSLLQEVEKTRHYLLLREKLETTQRLGLESLSPCSSEDSESRSTSCVSSPLSADGAPEGRTPLPETPSERQKELAVKCLRLLTHTFNREYSHSHVCISASESKSCARLRAETPVHTSAPPQLSEMSVTLMRDPSMSALGVTTLTPSSTCPSLVEGRYNAVEVRALQVSSRLESPDLEPVVEGEQKKSPARRPEEEKEPQRLLVPDIQEIRVSPIVSKKGYLHFLEPHTNGWVKRFVVVRRPYVYIYNSDKDSVERAILNLSKAQVEYSEDQQAMLKQTPNTFAVCTEHRGILLQASSDKDMHDWLYAFNPLLAGSIRSKLSRRRTAQMRI</sequence>
<evidence type="ECO:0000256" key="14">
    <source>
        <dbReference type="ARBA" id="ARBA00023329"/>
    </source>
</evidence>
<dbReference type="Proteomes" id="UP000504639">
    <property type="component" value="Chromosome 9"/>
</dbReference>
<dbReference type="Gene3D" id="3.40.850.10">
    <property type="entry name" value="Kinesin motor domain"/>
    <property type="match status" value="1"/>
</dbReference>
<evidence type="ECO:0000313" key="25">
    <source>
        <dbReference type="RefSeq" id="XP_032049512.1"/>
    </source>
</evidence>
<dbReference type="InterPro" id="IPR000253">
    <property type="entry name" value="FHA_dom"/>
</dbReference>
<feature type="compositionally biased region" description="Low complexity" evidence="20">
    <location>
        <begin position="1539"/>
        <end position="1558"/>
    </location>
</feature>
<dbReference type="GO" id="GO:0030658">
    <property type="term" value="C:transport vesicle membrane"/>
    <property type="evidence" value="ECO:0007669"/>
    <property type="project" value="UniProtKB-SubCell"/>
</dbReference>
<dbReference type="RefSeq" id="XP_032049512.1">
    <property type="nucleotide sequence ID" value="XM_032193621.1"/>
</dbReference>
<dbReference type="EC" id="5.6.1.3" evidence="17"/>
<keyword evidence="13" id="KW-0413">Isomerase</keyword>
<accession>A0A6J3DIY9</accession>
<evidence type="ECO:0000256" key="4">
    <source>
        <dbReference type="ARBA" id="ARBA00022553"/>
    </source>
</evidence>
<keyword evidence="12" id="KW-0206">Cytoskeleton</keyword>
<evidence type="ECO:0000256" key="3">
    <source>
        <dbReference type="ARBA" id="ARBA00022490"/>
    </source>
</evidence>
<comment type="catalytic activity">
    <reaction evidence="16">
        <text>ATP + H2O + a kinesin associated with a microtubule at position (n) = ADP + phosphate a kinesin associated with a microtubule at position (n+1, toward the plus end).</text>
        <dbReference type="EC" id="5.6.1.3"/>
    </reaction>
</comment>
<keyword evidence="5" id="KW-0493">Microtubule</keyword>
<evidence type="ECO:0000256" key="7">
    <source>
        <dbReference type="ARBA" id="ARBA00022840"/>
    </source>
</evidence>
<dbReference type="PANTHER" id="PTHR47117">
    <property type="entry name" value="STAR-RELATED LIPID TRANSFER PROTEIN 9"/>
    <property type="match status" value="1"/>
</dbReference>
<dbReference type="GO" id="GO:0005874">
    <property type="term" value="C:microtubule"/>
    <property type="evidence" value="ECO:0007669"/>
    <property type="project" value="UniProtKB-KW"/>
</dbReference>
<name>A0A6J3DIY9_AYTFU</name>
<feature type="compositionally biased region" description="Acidic residues" evidence="20">
    <location>
        <begin position="933"/>
        <end position="944"/>
    </location>
</feature>
<feature type="compositionally biased region" description="Polar residues" evidence="20">
    <location>
        <begin position="911"/>
        <end position="920"/>
    </location>
</feature>
<dbReference type="InterPro" id="IPR019821">
    <property type="entry name" value="Kinesin_motor_CS"/>
</dbReference>
<feature type="coiled-coil region" evidence="19">
    <location>
        <begin position="662"/>
        <end position="711"/>
    </location>
</feature>
<keyword evidence="7 18" id="KW-0067">ATP-binding</keyword>
<dbReference type="Gene3D" id="6.10.250.2520">
    <property type="match status" value="1"/>
</dbReference>
<dbReference type="CDD" id="cd01365">
    <property type="entry name" value="KISc_KIF1A_KIF1B"/>
    <property type="match status" value="1"/>
</dbReference>
<dbReference type="PROSITE" id="PS50003">
    <property type="entry name" value="PH_DOMAIN"/>
    <property type="match status" value="1"/>
</dbReference>
<reference evidence="25" key="1">
    <citation type="submission" date="2025-08" db="UniProtKB">
        <authorList>
            <consortium name="RefSeq"/>
        </authorList>
    </citation>
    <scope>IDENTIFICATION</scope>
    <source>
        <tissue evidence="25">Lung</tissue>
    </source>
</reference>
<dbReference type="InterPro" id="IPR022140">
    <property type="entry name" value="Kinesin-like_KIF1-typ"/>
</dbReference>
<evidence type="ECO:0000256" key="2">
    <source>
        <dbReference type="ARBA" id="ARBA00004250"/>
    </source>
</evidence>
<feature type="binding site" evidence="18">
    <location>
        <begin position="97"/>
        <end position="104"/>
    </location>
    <ligand>
        <name>ATP</name>
        <dbReference type="ChEBI" id="CHEBI:30616"/>
    </ligand>
</feature>
<keyword evidence="24" id="KW-1185">Reference proteome</keyword>
<evidence type="ECO:0000256" key="8">
    <source>
        <dbReference type="ARBA" id="ARBA00023018"/>
    </source>
</evidence>
<dbReference type="CDD" id="cd22726">
    <property type="entry name" value="FHA_KIF1A"/>
    <property type="match status" value="1"/>
</dbReference>
<dbReference type="Gene3D" id="2.30.29.30">
    <property type="entry name" value="Pleckstrin-homology domain (PH domain)/Phosphotyrosine-binding domain (PTB)"/>
    <property type="match status" value="1"/>
</dbReference>
<keyword evidence="10" id="KW-0472">Membrane</keyword>
<dbReference type="Pfam" id="PF00498">
    <property type="entry name" value="FHA"/>
    <property type="match status" value="1"/>
</dbReference>
<dbReference type="InterPro" id="IPR049779">
    <property type="entry name" value="FHA_KIF1A"/>
</dbReference>
<dbReference type="PROSITE" id="PS50067">
    <property type="entry name" value="KINESIN_MOTOR_2"/>
    <property type="match status" value="1"/>
</dbReference>
<dbReference type="InterPro" id="IPR036961">
    <property type="entry name" value="Kinesin_motor_dom_sf"/>
</dbReference>
<evidence type="ECO:0000256" key="13">
    <source>
        <dbReference type="ARBA" id="ARBA00023235"/>
    </source>
</evidence>
<evidence type="ECO:0000256" key="6">
    <source>
        <dbReference type="ARBA" id="ARBA00022741"/>
    </source>
</evidence>
<dbReference type="FunFam" id="2.30.29.30:FF:000023">
    <property type="entry name" value="Kinesin family member 1B"/>
    <property type="match status" value="1"/>
</dbReference>
<dbReference type="SUPFAM" id="SSF49879">
    <property type="entry name" value="SMAD/FHA domain"/>
    <property type="match status" value="1"/>
</dbReference>
<feature type="region of interest" description="Disordered" evidence="20">
    <location>
        <begin position="1539"/>
        <end position="1580"/>
    </location>
</feature>
<feature type="domain" description="Kinesin motor" evidence="23">
    <location>
        <begin position="5"/>
        <end position="354"/>
    </location>
</feature>
<dbReference type="SMART" id="SM00233">
    <property type="entry name" value="PH"/>
    <property type="match status" value="1"/>
</dbReference>
<feature type="region of interest" description="Disordered" evidence="20">
    <location>
        <begin position="908"/>
        <end position="944"/>
    </location>
</feature>
<dbReference type="Pfam" id="PF16183">
    <property type="entry name" value="Kinesin_assoc"/>
    <property type="match status" value="1"/>
</dbReference>
<evidence type="ECO:0000259" key="22">
    <source>
        <dbReference type="PROSITE" id="PS50006"/>
    </source>
</evidence>
<feature type="domain" description="FHA" evidence="22">
    <location>
        <begin position="550"/>
        <end position="606"/>
    </location>
</feature>
<comment type="similarity">
    <text evidence="18">Belongs to the TRAFAC class myosin-kinesin ATPase superfamily. Kinesin family.</text>
</comment>
<dbReference type="Pfam" id="PF12423">
    <property type="entry name" value="KIF1B"/>
    <property type="match status" value="1"/>
</dbReference>
<dbReference type="GO" id="GO:0045202">
    <property type="term" value="C:synapse"/>
    <property type="evidence" value="ECO:0007669"/>
    <property type="project" value="UniProtKB-SubCell"/>
</dbReference>
<keyword evidence="9 19" id="KW-0175">Coiled coil</keyword>
<dbReference type="GeneID" id="116492722"/>